<sequence>MSYGKILVVDDEEHIVELIKYNLESNGYEIITAFDGNEAYKKALEETPDLILLDIMLPILDGMEVCKKLKRNKDTEDIPVIMLTAKGEETDKVIGLELGADDYITKPFGIRELVARIKAVLRRSSNIQVEEEAHIIKIDNIIIDIESHEVSIDNEVKELTLKEFELLKVLAENRGKVLSRNYLLDKIWGYDFYGETRTVDVHIRHLRKKLNDTNHLIETIRGVGYKVK</sequence>
<dbReference type="InterPro" id="IPR001789">
    <property type="entry name" value="Sig_transdc_resp-reg_receiver"/>
</dbReference>
<feature type="modified residue" description="4-aspartylphosphate" evidence="6">
    <location>
        <position position="54"/>
    </location>
</feature>
<reference evidence="10" key="1">
    <citation type="submission" date="2019-12" db="EMBL/GenBank/DDBJ databases">
        <title>Clostridiaceae gen. nov. sp. nov., isolated from sediment in Xinjiang, China.</title>
        <authorList>
            <person name="Zhang R."/>
        </authorList>
    </citation>
    <scope>NUCLEOTIDE SEQUENCE</scope>
    <source>
        <strain evidence="10">D2Q-11</strain>
    </source>
</reference>
<evidence type="ECO:0000256" key="1">
    <source>
        <dbReference type="ARBA" id="ARBA00022553"/>
    </source>
</evidence>
<dbReference type="Pfam" id="PF00072">
    <property type="entry name" value="Response_reg"/>
    <property type="match status" value="1"/>
</dbReference>
<dbReference type="CDD" id="cd00383">
    <property type="entry name" value="trans_reg_C"/>
    <property type="match status" value="1"/>
</dbReference>
<evidence type="ECO:0000256" key="4">
    <source>
        <dbReference type="ARBA" id="ARBA00023125"/>
    </source>
</evidence>
<dbReference type="InterPro" id="IPR011006">
    <property type="entry name" value="CheY-like_superfamily"/>
</dbReference>
<keyword evidence="1 6" id="KW-0597">Phosphoprotein</keyword>
<dbReference type="GO" id="GO:0005829">
    <property type="term" value="C:cytosol"/>
    <property type="evidence" value="ECO:0007669"/>
    <property type="project" value="TreeGrafter"/>
</dbReference>
<dbReference type="PROSITE" id="PS51755">
    <property type="entry name" value="OMPR_PHOB"/>
    <property type="match status" value="1"/>
</dbReference>
<keyword evidence="3" id="KW-0805">Transcription regulation</keyword>
<dbReference type="Gene3D" id="6.10.250.690">
    <property type="match status" value="1"/>
</dbReference>
<dbReference type="GO" id="GO:0000156">
    <property type="term" value="F:phosphorelay response regulator activity"/>
    <property type="evidence" value="ECO:0007669"/>
    <property type="project" value="TreeGrafter"/>
</dbReference>
<evidence type="ECO:0000259" key="9">
    <source>
        <dbReference type="PROSITE" id="PS51755"/>
    </source>
</evidence>
<protein>
    <submittedName>
        <fullName evidence="10">Response regulator transcription factor</fullName>
    </submittedName>
</protein>
<evidence type="ECO:0000256" key="5">
    <source>
        <dbReference type="ARBA" id="ARBA00023163"/>
    </source>
</evidence>
<dbReference type="PANTHER" id="PTHR48111">
    <property type="entry name" value="REGULATOR OF RPOS"/>
    <property type="match status" value="1"/>
</dbReference>
<evidence type="ECO:0000256" key="7">
    <source>
        <dbReference type="PROSITE-ProRule" id="PRU01091"/>
    </source>
</evidence>
<name>A0A942UWV1_9FIRM</name>
<keyword evidence="5" id="KW-0804">Transcription</keyword>
<dbReference type="InterPro" id="IPR001867">
    <property type="entry name" value="OmpR/PhoB-type_DNA-bd"/>
</dbReference>
<feature type="domain" description="Response regulatory" evidence="8">
    <location>
        <begin position="5"/>
        <end position="121"/>
    </location>
</feature>
<dbReference type="AlphaFoldDB" id="A0A942UWV1"/>
<organism evidence="10 11">
    <name type="scientific">Anaeromonas frigoriresistens</name>
    <dbReference type="NCBI Taxonomy" id="2683708"/>
    <lineage>
        <taxon>Bacteria</taxon>
        <taxon>Bacillati</taxon>
        <taxon>Bacillota</taxon>
        <taxon>Tissierellia</taxon>
        <taxon>Tissierellales</taxon>
        <taxon>Thermohalobacteraceae</taxon>
        <taxon>Anaeromonas</taxon>
    </lineage>
</organism>
<evidence type="ECO:0000256" key="6">
    <source>
        <dbReference type="PROSITE-ProRule" id="PRU00169"/>
    </source>
</evidence>
<dbReference type="SMART" id="SM00448">
    <property type="entry name" value="REC"/>
    <property type="match status" value="1"/>
</dbReference>
<dbReference type="EMBL" id="WSFT01000053">
    <property type="protein sequence ID" value="MBS4540073.1"/>
    <property type="molecule type" value="Genomic_DNA"/>
</dbReference>
<keyword evidence="2" id="KW-0902">Two-component regulatory system</keyword>
<dbReference type="Gene3D" id="3.40.50.2300">
    <property type="match status" value="1"/>
</dbReference>
<dbReference type="GO" id="GO:0032993">
    <property type="term" value="C:protein-DNA complex"/>
    <property type="evidence" value="ECO:0007669"/>
    <property type="project" value="TreeGrafter"/>
</dbReference>
<dbReference type="SMART" id="SM00862">
    <property type="entry name" value="Trans_reg_C"/>
    <property type="match status" value="1"/>
</dbReference>
<evidence type="ECO:0000256" key="3">
    <source>
        <dbReference type="ARBA" id="ARBA00023015"/>
    </source>
</evidence>
<dbReference type="Proteomes" id="UP000724672">
    <property type="component" value="Unassembled WGS sequence"/>
</dbReference>
<evidence type="ECO:0000313" key="10">
    <source>
        <dbReference type="EMBL" id="MBS4540073.1"/>
    </source>
</evidence>
<dbReference type="InterPro" id="IPR016032">
    <property type="entry name" value="Sig_transdc_resp-reg_C-effctor"/>
</dbReference>
<dbReference type="PROSITE" id="PS50110">
    <property type="entry name" value="RESPONSE_REGULATORY"/>
    <property type="match status" value="1"/>
</dbReference>
<dbReference type="CDD" id="cd19937">
    <property type="entry name" value="REC_OmpR_BsPhoP-like"/>
    <property type="match status" value="1"/>
</dbReference>
<evidence type="ECO:0000313" key="11">
    <source>
        <dbReference type="Proteomes" id="UP000724672"/>
    </source>
</evidence>
<dbReference type="GO" id="GO:0006355">
    <property type="term" value="P:regulation of DNA-templated transcription"/>
    <property type="evidence" value="ECO:0007669"/>
    <property type="project" value="InterPro"/>
</dbReference>
<gene>
    <name evidence="10" type="ORF">GOQ27_16465</name>
</gene>
<keyword evidence="11" id="KW-1185">Reference proteome</keyword>
<dbReference type="Gene3D" id="1.10.10.10">
    <property type="entry name" value="Winged helix-like DNA-binding domain superfamily/Winged helix DNA-binding domain"/>
    <property type="match status" value="1"/>
</dbReference>
<feature type="domain" description="OmpR/PhoB-type" evidence="9">
    <location>
        <begin position="133"/>
        <end position="228"/>
    </location>
</feature>
<evidence type="ECO:0000259" key="8">
    <source>
        <dbReference type="PROSITE" id="PS50110"/>
    </source>
</evidence>
<dbReference type="FunFam" id="3.40.50.2300:FF:000001">
    <property type="entry name" value="DNA-binding response regulator PhoB"/>
    <property type="match status" value="1"/>
</dbReference>
<dbReference type="PANTHER" id="PTHR48111:SF73">
    <property type="entry name" value="ALKALINE PHOSPHATASE SYNTHESIS TRANSCRIPTIONAL REGULATORY PROTEIN PHOP"/>
    <property type="match status" value="1"/>
</dbReference>
<dbReference type="InterPro" id="IPR036388">
    <property type="entry name" value="WH-like_DNA-bd_sf"/>
</dbReference>
<dbReference type="FunFam" id="1.10.10.10:FF:000018">
    <property type="entry name" value="DNA-binding response regulator ResD"/>
    <property type="match status" value="1"/>
</dbReference>
<feature type="DNA-binding region" description="OmpR/PhoB-type" evidence="7">
    <location>
        <begin position="133"/>
        <end position="228"/>
    </location>
</feature>
<dbReference type="GO" id="GO:0000976">
    <property type="term" value="F:transcription cis-regulatory region binding"/>
    <property type="evidence" value="ECO:0007669"/>
    <property type="project" value="TreeGrafter"/>
</dbReference>
<dbReference type="Pfam" id="PF00486">
    <property type="entry name" value="Trans_reg_C"/>
    <property type="match status" value="1"/>
</dbReference>
<keyword evidence="4 7" id="KW-0238">DNA-binding</keyword>
<dbReference type="InterPro" id="IPR039420">
    <property type="entry name" value="WalR-like"/>
</dbReference>
<dbReference type="SUPFAM" id="SSF52172">
    <property type="entry name" value="CheY-like"/>
    <property type="match status" value="1"/>
</dbReference>
<dbReference type="SUPFAM" id="SSF46894">
    <property type="entry name" value="C-terminal effector domain of the bipartite response regulators"/>
    <property type="match status" value="1"/>
</dbReference>
<dbReference type="RefSeq" id="WP_203367968.1">
    <property type="nucleotide sequence ID" value="NZ_WSFT01000053.1"/>
</dbReference>
<proteinExistence type="predicted"/>
<comment type="caution">
    <text evidence="10">The sequence shown here is derived from an EMBL/GenBank/DDBJ whole genome shotgun (WGS) entry which is preliminary data.</text>
</comment>
<accession>A0A942UWV1</accession>
<evidence type="ECO:0000256" key="2">
    <source>
        <dbReference type="ARBA" id="ARBA00023012"/>
    </source>
</evidence>